<evidence type="ECO:0000313" key="4">
    <source>
        <dbReference type="EMBL" id="KAK8095752.1"/>
    </source>
</evidence>
<evidence type="ECO:0000259" key="3">
    <source>
        <dbReference type="PROSITE" id="PS50075"/>
    </source>
</evidence>
<dbReference type="InterPro" id="IPR036736">
    <property type="entry name" value="ACP-like_sf"/>
</dbReference>
<evidence type="ECO:0000256" key="2">
    <source>
        <dbReference type="ARBA" id="ARBA00022553"/>
    </source>
</evidence>
<evidence type="ECO:0000313" key="5">
    <source>
        <dbReference type="Proteomes" id="UP001392437"/>
    </source>
</evidence>
<dbReference type="PROSITE" id="PS50075">
    <property type="entry name" value="CARRIER"/>
    <property type="match status" value="1"/>
</dbReference>
<dbReference type="AlphaFoldDB" id="A0AAW0Q7U4"/>
<name>A0AAW0Q7U4_9PEZI</name>
<evidence type="ECO:0000256" key="1">
    <source>
        <dbReference type="ARBA" id="ARBA00022450"/>
    </source>
</evidence>
<protein>
    <submittedName>
        <fullName evidence="4">Lovastatin diketide synthase LovF</fullName>
    </submittedName>
</protein>
<dbReference type="InterPro" id="IPR009081">
    <property type="entry name" value="PP-bd_ACP"/>
</dbReference>
<proteinExistence type="predicted"/>
<dbReference type="SMART" id="SM00823">
    <property type="entry name" value="PKS_PP"/>
    <property type="match status" value="1"/>
</dbReference>
<gene>
    <name evidence="4" type="ORF">PG999_013774</name>
</gene>
<keyword evidence="1" id="KW-0596">Phosphopantetheine</keyword>
<keyword evidence="5" id="KW-1185">Reference proteome</keyword>
<sequence length="98" mass="10766">MTYAQWNQTVRTKLQSSLNLHHALPAAEDIDTVRQLSDYGVDSLMAVELRSWLSRDFSADITVFDILGGASIAMIGQLARVDLQRPASSVLLTFRGSG</sequence>
<dbReference type="SUPFAM" id="SSF47336">
    <property type="entry name" value="ACP-like"/>
    <property type="match status" value="1"/>
</dbReference>
<dbReference type="InterPro" id="IPR020806">
    <property type="entry name" value="PKS_PP-bd"/>
</dbReference>
<dbReference type="EMBL" id="JAQQWP010000011">
    <property type="protein sequence ID" value="KAK8095752.1"/>
    <property type="molecule type" value="Genomic_DNA"/>
</dbReference>
<dbReference type="Pfam" id="PF23297">
    <property type="entry name" value="ACP_SdgA_C"/>
    <property type="match status" value="1"/>
</dbReference>
<keyword evidence="2" id="KW-0597">Phosphoprotein</keyword>
<feature type="domain" description="Carrier" evidence="3">
    <location>
        <begin position="8"/>
        <end position="83"/>
    </location>
</feature>
<organism evidence="4 5">
    <name type="scientific">Apiospora kogelbergensis</name>
    <dbReference type="NCBI Taxonomy" id="1337665"/>
    <lineage>
        <taxon>Eukaryota</taxon>
        <taxon>Fungi</taxon>
        <taxon>Dikarya</taxon>
        <taxon>Ascomycota</taxon>
        <taxon>Pezizomycotina</taxon>
        <taxon>Sordariomycetes</taxon>
        <taxon>Xylariomycetidae</taxon>
        <taxon>Amphisphaeriales</taxon>
        <taxon>Apiosporaceae</taxon>
        <taxon>Apiospora</taxon>
    </lineage>
</organism>
<dbReference type="InterPro" id="IPR006162">
    <property type="entry name" value="Ppantetheine_attach_site"/>
</dbReference>
<dbReference type="Proteomes" id="UP001392437">
    <property type="component" value="Unassembled WGS sequence"/>
</dbReference>
<dbReference type="PROSITE" id="PS00012">
    <property type="entry name" value="PHOSPHOPANTETHEINE"/>
    <property type="match status" value="1"/>
</dbReference>
<accession>A0AAW0Q7U4</accession>
<reference evidence="4 5" key="1">
    <citation type="submission" date="2023-01" db="EMBL/GenBank/DDBJ databases">
        <title>Analysis of 21 Apiospora genomes using comparative genomics revels a genus with tremendous synthesis potential of carbohydrate active enzymes and secondary metabolites.</title>
        <authorList>
            <person name="Sorensen T."/>
        </authorList>
    </citation>
    <scope>NUCLEOTIDE SEQUENCE [LARGE SCALE GENOMIC DNA]</scope>
    <source>
        <strain evidence="4 5">CBS 117206</strain>
    </source>
</reference>
<dbReference type="GO" id="GO:0031177">
    <property type="term" value="F:phosphopantetheine binding"/>
    <property type="evidence" value="ECO:0007669"/>
    <property type="project" value="InterPro"/>
</dbReference>
<comment type="caution">
    <text evidence="4">The sequence shown here is derived from an EMBL/GenBank/DDBJ whole genome shotgun (WGS) entry which is preliminary data.</text>
</comment>
<dbReference type="Gene3D" id="1.10.1200.10">
    <property type="entry name" value="ACP-like"/>
    <property type="match status" value="1"/>
</dbReference>